<name>A0ABZ1SKX6_9ACTN</name>
<keyword evidence="1" id="KW-0812">Transmembrane</keyword>
<dbReference type="Proteomes" id="UP001432011">
    <property type="component" value="Chromosome"/>
</dbReference>
<keyword evidence="1" id="KW-1133">Transmembrane helix</keyword>
<feature type="transmembrane region" description="Helical" evidence="1">
    <location>
        <begin position="30"/>
        <end position="51"/>
    </location>
</feature>
<evidence type="ECO:0000256" key="1">
    <source>
        <dbReference type="SAM" id="Phobius"/>
    </source>
</evidence>
<organism evidence="2 3">
    <name type="scientific">Microbispora hainanensis</name>
    <dbReference type="NCBI Taxonomy" id="568844"/>
    <lineage>
        <taxon>Bacteria</taxon>
        <taxon>Bacillati</taxon>
        <taxon>Actinomycetota</taxon>
        <taxon>Actinomycetes</taxon>
        <taxon>Streptosporangiales</taxon>
        <taxon>Streptosporangiaceae</taxon>
        <taxon>Microbispora</taxon>
    </lineage>
</organism>
<reference evidence="2" key="1">
    <citation type="submission" date="2022-10" db="EMBL/GenBank/DDBJ databases">
        <title>The complete genomes of actinobacterial strains from the NBC collection.</title>
        <authorList>
            <person name="Joergensen T.S."/>
            <person name="Alvarez Arevalo M."/>
            <person name="Sterndorff E.B."/>
            <person name="Faurdal D."/>
            <person name="Vuksanovic O."/>
            <person name="Mourched A.-S."/>
            <person name="Charusanti P."/>
            <person name="Shaw S."/>
            <person name="Blin K."/>
            <person name="Weber T."/>
        </authorList>
    </citation>
    <scope>NUCLEOTIDE SEQUENCE</scope>
    <source>
        <strain evidence="2">NBC_00254</strain>
    </source>
</reference>
<evidence type="ECO:0000313" key="2">
    <source>
        <dbReference type="EMBL" id="WUP73117.1"/>
    </source>
</evidence>
<sequence length="55" mass="5878">MARTILTVLGILLALWLVFGFVIPALFATLKFLLIIGIIALVAVVVVTVVGKLSR</sequence>
<protein>
    <recommendedName>
        <fullName evidence="4">DUF4175 domain-containing protein</fullName>
    </recommendedName>
</protein>
<evidence type="ECO:0008006" key="4">
    <source>
        <dbReference type="Google" id="ProtNLM"/>
    </source>
</evidence>
<dbReference type="RefSeq" id="WP_168066144.1">
    <property type="nucleotide sequence ID" value="NZ_CP108085.1"/>
</dbReference>
<dbReference type="EMBL" id="CP108085">
    <property type="protein sequence ID" value="WUP73117.1"/>
    <property type="molecule type" value="Genomic_DNA"/>
</dbReference>
<proteinExistence type="predicted"/>
<gene>
    <name evidence="2" type="ORF">OG913_27380</name>
</gene>
<evidence type="ECO:0000313" key="3">
    <source>
        <dbReference type="Proteomes" id="UP001432011"/>
    </source>
</evidence>
<keyword evidence="3" id="KW-1185">Reference proteome</keyword>
<accession>A0ABZ1SKX6</accession>
<keyword evidence="1" id="KW-0472">Membrane</keyword>